<accession>A0AAU9X6C5</accession>
<dbReference type="Gene3D" id="2.120.10.80">
    <property type="entry name" value="Kelch-type beta propeller"/>
    <property type="match status" value="2"/>
</dbReference>
<protein>
    <recommendedName>
        <fullName evidence="3">BTB domain-containing protein</fullName>
    </recommendedName>
</protein>
<dbReference type="PANTHER" id="PTHR45632">
    <property type="entry name" value="LD33804P"/>
    <property type="match status" value="1"/>
</dbReference>
<dbReference type="Proteomes" id="UP001159428">
    <property type="component" value="Unassembled WGS sequence"/>
</dbReference>
<feature type="non-terminal residue" evidence="4">
    <location>
        <position position="1"/>
    </location>
</feature>
<comment type="caution">
    <text evidence="4">The sequence shown here is derived from an EMBL/GenBank/DDBJ whole genome shotgun (WGS) entry which is preliminary data.</text>
</comment>
<dbReference type="InterPro" id="IPR011705">
    <property type="entry name" value="BACK"/>
</dbReference>
<dbReference type="AlphaFoldDB" id="A0AAU9X6C5"/>
<evidence type="ECO:0000313" key="5">
    <source>
        <dbReference type="Proteomes" id="UP001159428"/>
    </source>
</evidence>
<dbReference type="InterPro" id="IPR006652">
    <property type="entry name" value="Kelch_1"/>
</dbReference>
<dbReference type="PANTHER" id="PTHR45632:SF3">
    <property type="entry name" value="KELCH-LIKE PROTEIN 32"/>
    <property type="match status" value="1"/>
</dbReference>
<organism evidence="4 5">
    <name type="scientific">Pocillopora meandrina</name>
    <dbReference type="NCBI Taxonomy" id="46732"/>
    <lineage>
        <taxon>Eukaryota</taxon>
        <taxon>Metazoa</taxon>
        <taxon>Cnidaria</taxon>
        <taxon>Anthozoa</taxon>
        <taxon>Hexacorallia</taxon>
        <taxon>Scleractinia</taxon>
        <taxon>Astrocoeniina</taxon>
        <taxon>Pocilloporidae</taxon>
        <taxon>Pocillopora</taxon>
    </lineage>
</organism>
<proteinExistence type="predicted"/>
<dbReference type="PROSITE" id="PS50097">
    <property type="entry name" value="BTB"/>
    <property type="match status" value="1"/>
</dbReference>
<dbReference type="SUPFAM" id="SSF117281">
    <property type="entry name" value="Kelch motif"/>
    <property type="match status" value="2"/>
</dbReference>
<evidence type="ECO:0000259" key="3">
    <source>
        <dbReference type="PROSITE" id="PS50097"/>
    </source>
</evidence>
<dbReference type="EMBL" id="CALNXJ010000032">
    <property type="protein sequence ID" value="CAH3138695.1"/>
    <property type="molecule type" value="Genomic_DNA"/>
</dbReference>
<dbReference type="Pfam" id="PF07707">
    <property type="entry name" value="BACK"/>
    <property type="match status" value="2"/>
</dbReference>
<dbReference type="SUPFAM" id="SSF54695">
    <property type="entry name" value="POZ domain"/>
    <property type="match status" value="2"/>
</dbReference>
<dbReference type="SMART" id="SM00225">
    <property type="entry name" value="BTB"/>
    <property type="match status" value="2"/>
</dbReference>
<gene>
    <name evidence="4" type="ORF">PMEA_00018552</name>
</gene>
<keyword evidence="1" id="KW-0880">Kelch repeat</keyword>
<keyword evidence="5" id="KW-1185">Reference proteome</keyword>
<dbReference type="InterPro" id="IPR011333">
    <property type="entry name" value="SKP1/BTB/POZ_sf"/>
</dbReference>
<dbReference type="SMART" id="SM00875">
    <property type="entry name" value="BACK"/>
    <property type="match status" value="2"/>
</dbReference>
<evidence type="ECO:0000256" key="1">
    <source>
        <dbReference type="ARBA" id="ARBA00022441"/>
    </source>
</evidence>
<dbReference type="SMART" id="SM00612">
    <property type="entry name" value="Kelch"/>
    <property type="match status" value="4"/>
</dbReference>
<dbReference type="InterPro" id="IPR015915">
    <property type="entry name" value="Kelch-typ_b-propeller"/>
</dbReference>
<dbReference type="Gene3D" id="1.25.40.420">
    <property type="match status" value="2"/>
</dbReference>
<reference evidence="4 5" key="1">
    <citation type="submission" date="2022-05" db="EMBL/GenBank/DDBJ databases">
        <authorList>
            <consortium name="Genoscope - CEA"/>
            <person name="William W."/>
        </authorList>
    </citation>
    <scope>NUCLEOTIDE SEQUENCE [LARGE SCALE GENOMIC DNA]</scope>
</reference>
<dbReference type="Pfam" id="PF00651">
    <property type="entry name" value="BTB"/>
    <property type="match status" value="2"/>
</dbReference>
<dbReference type="InterPro" id="IPR000210">
    <property type="entry name" value="BTB/POZ_dom"/>
</dbReference>
<sequence length="1026" mass="116800">LSCLSEVKYFDSVSKSWKPFPGLELPSLQIKPAALYTGNYLFLFDEKDVHQHQLDTHAWKTLPPMKNTHCDFQVCMLEDFLYVIGGSEVNHTVVSERFSFSKKTWQRLSFHVDQGLYGYAVAVHNVYVYSIGGSWAEGGADRGVFRFNPVKNEWTKLAGTVYSHTQACAFEAGGRLYVAGGKTDPPSKRQRGLVPSSYVEVYDEENNLCCSVPQPHIPPGNFGAVEIEDHIYFILGSIAFDSGIRIGAEEVYHVNIEDWEPISQNDTDAVFKEKRNISVTQDIRLRHLDHCQYFLLLRIGKFLNFKMVVNNSETLLSKCAQFRGEEQFIVVRLKVGEDIFPAHRIVLAANSDYFYAMFTDGMREANQEVIELKDESISPDILTIILDSIYTGEPHLNEENVFEVLAAADHLQVTSVVQQCCDFLLTEFVKLRFDFEKFCRTWKIADSHGLKDLQEAAEYKIAKMYKDVCESEEFLTHIEVDQLFSLLSRDDLSAPTETFIFKSVMQWIKHKKEERMEVAAKIIGAVRLGLVNIREVIAELNTQEMRVIPEIHTLLHESLLYSYEPSASSEFATNKTKPRSMKSVLVAITPQAQMQYFDFEIKEWKPLPTMAQLTEADACFCAEYVGNHLYVAGKKEEYFVTYRYDTVSNTWKTLPPILGCEHKIDSLCSIDDYIYAIRESQPPHRFSLKTNQWQCINSFYITGVRPNAFCCKASAVFNSCLFVVHGIDRVLRSNGSIPFSYENKPAVVCCFDPELNQWKARASANCSHFGSSLFVVNGRLCIAGGIGPPMCNSVAPVEIYDEQNNKWSYEVIEMNDKSISPQILKIVMDSMYTGDLHVNQKSVFEVLLAASQLQISSVVQLCCDFVRKEFIENGIDLKNYSALCTVAERLGLRDLQEAAEAKMASMYKDVCESKEFLTHVDADQLLSLLGRDDLNSPFEAFVFKSVMKWIKYKGEERMAVAGKVIGAVRLGLVDVKIVIEELKTEEMQRFPEVNMHLQESMMHHCMPSHEFAAEKMKPRSMSPVRM</sequence>
<feature type="domain" description="BTB" evidence="3">
    <location>
        <begin position="329"/>
        <end position="398"/>
    </location>
</feature>
<name>A0AAU9X6C5_9CNID</name>
<evidence type="ECO:0000256" key="2">
    <source>
        <dbReference type="ARBA" id="ARBA00022737"/>
    </source>
</evidence>
<keyword evidence="2" id="KW-0677">Repeat</keyword>
<dbReference type="Gene3D" id="3.30.710.10">
    <property type="entry name" value="Potassium Channel Kv1.1, Chain A"/>
    <property type="match status" value="1"/>
</dbReference>
<dbReference type="Pfam" id="PF01344">
    <property type="entry name" value="Kelch_1"/>
    <property type="match status" value="1"/>
</dbReference>
<evidence type="ECO:0000313" key="4">
    <source>
        <dbReference type="EMBL" id="CAH3138695.1"/>
    </source>
</evidence>